<feature type="transmembrane region" description="Helical" evidence="9">
    <location>
        <begin position="173"/>
        <end position="191"/>
    </location>
</feature>
<comment type="subunit">
    <text evidence="9">The system is composed of three essential subunits: KdpA, KdpB and KdpC.</text>
</comment>
<feature type="transmembrane region" description="Helical" evidence="9">
    <location>
        <begin position="420"/>
        <end position="441"/>
    </location>
</feature>
<keyword evidence="3 9" id="KW-0633">Potassium transport</keyword>
<dbReference type="PANTHER" id="PTHR30607">
    <property type="entry name" value="POTASSIUM-TRANSPORTING ATPASE A CHAIN"/>
    <property type="match status" value="1"/>
</dbReference>
<dbReference type="Pfam" id="PF03814">
    <property type="entry name" value="KdpA"/>
    <property type="match status" value="1"/>
</dbReference>
<comment type="subcellular location">
    <subcellularLocation>
        <location evidence="9">Cell membrane</location>
        <topology evidence="9">Multi-pass membrane protein</topology>
    </subcellularLocation>
</comment>
<comment type="similarity">
    <text evidence="9">Belongs to the KdpA family.</text>
</comment>
<dbReference type="InterPro" id="IPR004623">
    <property type="entry name" value="KdpA"/>
</dbReference>
<feature type="transmembrane region" description="Helical" evidence="9">
    <location>
        <begin position="488"/>
        <end position="509"/>
    </location>
</feature>
<keyword evidence="4 9" id="KW-0812">Transmembrane</keyword>
<dbReference type="PIRSF" id="PIRSF001294">
    <property type="entry name" value="K_ATPaseA"/>
    <property type="match status" value="1"/>
</dbReference>
<keyword evidence="6 9" id="KW-1133">Transmembrane helix</keyword>
<feature type="transmembrane region" description="Helical" evidence="9">
    <location>
        <begin position="372"/>
        <end position="399"/>
    </location>
</feature>
<name>A0A6I1EJL7_9BURK</name>
<dbReference type="GO" id="GO:0030955">
    <property type="term" value="F:potassium ion binding"/>
    <property type="evidence" value="ECO:0007669"/>
    <property type="project" value="UniProtKB-UniRule"/>
</dbReference>
<comment type="caution">
    <text evidence="10">The sequence shown here is derived from an EMBL/GenBank/DDBJ whole genome shotgun (WGS) entry which is preliminary data.</text>
</comment>
<evidence type="ECO:0000256" key="5">
    <source>
        <dbReference type="ARBA" id="ARBA00022958"/>
    </source>
</evidence>
<keyword evidence="8 9" id="KW-0472">Membrane</keyword>
<keyword evidence="7 9" id="KW-0406">Ion transport</keyword>
<evidence type="ECO:0000256" key="8">
    <source>
        <dbReference type="ARBA" id="ARBA00023136"/>
    </source>
</evidence>
<keyword evidence="5 9" id="KW-0630">Potassium</keyword>
<organism evidence="10 11">
    <name type="scientific">Sutterella seckii</name>
    <dbReference type="NCBI Taxonomy" id="1944635"/>
    <lineage>
        <taxon>Bacteria</taxon>
        <taxon>Pseudomonadati</taxon>
        <taxon>Pseudomonadota</taxon>
        <taxon>Betaproteobacteria</taxon>
        <taxon>Burkholderiales</taxon>
        <taxon>Sutterellaceae</taxon>
        <taxon>Sutterella</taxon>
    </lineage>
</organism>
<feature type="transmembrane region" description="Helical" evidence="9">
    <location>
        <begin position="130"/>
        <end position="152"/>
    </location>
</feature>
<keyword evidence="2 9" id="KW-1003">Cell membrane</keyword>
<feature type="transmembrane region" description="Helical" evidence="9">
    <location>
        <begin position="281"/>
        <end position="301"/>
    </location>
</feature>
<reference evidence="10 11" key="1">
    <citation type="submission" date="2019-10" db="EMBL/GenBank/DDBJ databases">
        <title>Genome diversity of Sutterella seckii.</title>
        <authorList>
            <person name="Chaplin A.V."/>
            <person name="Sokolova S.R."/>
            <person name="Mosin K.A."/>
            <person name="Ivanova E.L."/>
            <person name="Kochetkova T.O."/>
            <person name="Goltsov A.Y."/>
            <person name="Trofimov D.Y."/>
            <person name="Efimov B.A."/>
        </authorList>
    </citation>
    <scope>NUCLEOTIDE SEQUENCE [LARGE SCALE GENOMIC DNA]</scope>
    <source>
        <strain evidence="10 11">ASD393</strain>
    </source>
</reference>
<dbReference type="Proteomes" id="UP000430564">
    <property type="component" value="Unassembled WGS sequence"/>
</dbReference>
<protein>
    <recommendedName>
        <fullName evidence="9">Potassium-transporting ATPase potassium-binding subunit</fullName>
    </recommendedName>
    <alternativeName>
        <fullName evidence="9">ATP phosphohydrolase [potassium-transporting] A chain</fullName>
    </alternativeName>
    <alternativeName>
        <fullName evidence="9">Potassium-binding and translocating subunit A</fullName>
    </alternativeName>
    <alternativeName>
        <fullName evidence="9">Potassium-translocating ATPase A chain</fullName>
    </alternativeName>
</protein>
<evidence type="ECO:0000313" key="10">
    <source>
        <dbReference type="EMBL" id="KAB7660565.1"/>
    </source>
</evidence>
<dbReference type="PANTHER" id="PTHR30607:SF2">
    <property type="entry name" value="POTASSIUM-TRANSPORTING ATPASE POTASSIUM-BINDING SUBUNIT"/>
    <property type="match status" value="1"/>
</dbReference>
<evidence type="ECO:0000256" key="9">
    <source>
        <dbReference type="HAMAP-Rule" id="MF_00275"/>
    </source>
</evidence>
<dbReference type="AlphaFoldDB" id="A0A6I1EJL7"/>
<dbReference type="GO" id="GO:0005886">
    <property type="term" value="C:plasma membrane"/>
    <property type="evidence" value="ECO:0007669"/>
    <property type="project" value="UniProtKB-SubCell"/>
</dbReference>
<dbReference type="OrthoDB" id="9763796at2"/>
<feature type="transmembrane region" description="Helical" evidence="9">
    <location>
        <begin position="252"/>
        <end position="274"/>
    </location>
</feature>
<evidence type="ECO:0000256" key="4">
    <source>
        <dbReference type="ARBA" id="ARBA00022692"/>
    </source>
</evidence>
<feature type="transmembrane region" description="Helical" evidence="9">
    <location>
        <begin position="59"/>
        <end position="81"/>
    </location>
</feature>
<evidence type="ECO:0000256" key="6">
    <source>
        <dbReference type="ARBA" id="ARBA00022989"/>
    </source>
</evidence>
<dbReference type="RefSeq" id="WP_152158245.1">
    <property type="nucleotide sequence ID" value="NZ_WEHX01000029.1"/>
</dbReference>
<accession>A0A6I1EJL7</accession>
<keyword evidence="1 9" id="KW-0813">Transport</keyword>
<evidence type="ECO:0000256" key="3">
    <source>
        <dbReference type="ARBA" id="ARBA00022538"/>
    </source>
</evidence>
<dbReference type="HAMAP" id="MF_00275">
    <property type="entry name" value="KdpA"/>
    <property type="match status" value="1"/>
</dbReference>
<dbReference type="EMBL" id="WEHX01000029">
    <property type="protein sequence ID" value="KAB7660565.1"/>
    <property type="molecule type" value="Genomic_DNA"/>
</dbReference>
<dbReference type="GO" id="GO:0008556">
    <property type="term" value="F:P-type potassium transmembrane transporter activity"/>
    <property type="evidence" value="ECO:0007669"/>
    <property type="project" value="InterPro"/>
</dbReference>
<comment type="function">
    <text evidence="9">Part of the high-affinity ATP-driven potassium transport (or Kdp) system, which catalyzes the hydrolysis of ATP coupled with the electrogenic transport of potassium into the cytoplasm. This subunit binds the extracellular potassium ions and delivers the ions to the membrane domain of KdpB through an intramembrane tunnel.</text>
</comment>
<dbReference type="NCBIfam" id="TIGR00680">
    <property type="entry name" value="kdpA"/>
    <property type="match status" value="1"/>
</dbReference>
<proteinExistence type="inferred from homology"/>
<gene>
    <name evidence="9 10" type="primary">kdpA</name>
    <name evidence="10" type="ORF">GBM95_05895</name>
</gene>
<evidence type="ECO:0000256" key="7">
    <source>
        <dbReference type="ARBA" id="ARBA00023065"/>
    </source>
</evidence>
<sequence length="560" mass="59074">MTATVELLLLFLLVLALVTKPLGRWMTPMCEGRAPAPIARIDGALLKCLGLSENAEQSWAGYAFSLLIFNAMGCLFLYAILRLQGVLPWNPMGFAGMPADQALNTAISFVTNTNWQSYGGESTLSPLSQALGLTVQNFVSAGTGIAVAFVVIRSFARSETKNLGNFWVDIVRVNLWLLLPLALIFALVLIGEGSVQTWSAAEAFHSVTGQDGSIALGPVASQEAIKMLGTNGGGFFNVNSAHPFENPTALTNFLQCLSIFAISAGLCWTFGHAVGDVRQGWTVWCAMAVLFAGALLTLAWFEADGANFLTHYGAAESAMHMEGKEMRFPLSQSSLFSVVTTSASCGAVNNMHDSLTPIGGLVPMLLMLLGEVVFGGVGAGFYGMMIFIVVAVFVAGLMVGRTPEYLGKKIDVPVMKLASIGMLVTPVIVLVGLGISSLGSFGTDSITNPGPHGFSQMIYAWASAANNNGSAFAGFGANTPWYNLSLGAAMWFGRFFVILAMLALAGALVRGRRVPSSDGTLVTHGMLFCGLLVGTVLLVGALTYFPLLALGPVAEYVSLP</sequence>
<evidence type="ECO:0000256" key="1">
    <source>
        <dbReference type="ARBA" id="ARBA00022448"/>
    </source>
</evidence>
<evidence type="ECO:0000313" key="11">
    <source>
        <dbReference type="Proteomes" id="UP000430564"/>
    </source>
</evidence>
<feature type="transmembrane region" description="Helical" evidence="9">
    <location>
        <begin position="521"/>
        <end position="545"/>
    </location>
</feature>
<feature type="transmembrane region" description="Helical" evidence="9">
    <location>
        <begin position="93"/>
        <end position="110"/>
    </location>
</feature>
<evidence type="ECO:0000256" key="2">
    <source>
        <dbReference type="ARBA" id="ARBA00022475"/>
    </source>
</evidence>